<keyword evidence="1" id="KW-0812">Transmembrane</keyword>
<evidence type="ECO:0000313" key="2">
    <source>
        <dbReference type="EMBL" id="KKL44693.1"/>
    </source>
</evidence>
<sequence length="182" mass="20653">MVAPIDFFNIPLLNKITEYLNLLTWEKWYLILLVVLLVLSLLITTFAQILSNSKQAQHKRVLRKIKEWALSFALVFLIILAFSPFILISLNWLGWIKGSIFILASFLLFGSLFLAIGNLAPSIGVKIKKSFVILGFGLSLIAIVVICLVLGEADYKYRKELKEKSKDKNLSIEVKKEIGQKI</sequence>
<reference evidence="2" key="1">
    <citation type="journal article" date="2015" name="Nature">
        <title>Complex archaea that bridge the gap between prokaryotes and eukaryotes.</title>
        <authorList>
            <person name="Spang A."/>
            <person name="Saw J.H."/>
            <person name="Jorgensen S.L."/>
            <person name="Zaremba-Niedzwiedzka K."/>
            <person name="Martijn J."/>
            <person name="Lind A.E."/>
            <person name="van Eijk R."/>
            <person name="Schleper C."/>
            <person name="Guy L."/>
            <person name="Ettema T.J."/>
        </authorList>
    </citation>
    <scope>NUCLEOTIDE SEQUENCE</scope>
</reference>
<name>A0A0F9C5V6_9ZZZZ</name>
<feature type="transmembrane region" description="Helical" evidence="1">
    <location>
        <begin position="131"/>
        <end position="151"/>
    </location>
</feature>
<protein>
    <submittedName>
        <fullName evidence="2">Uncharacterized protein</fullName>
    </submittedName>
</protein>
<dbReference type="EMBL" id="LAZR01034667">
    <property type="protein sequence ID" value="KKL44693.1"/>
    <property type="molecule type" value="Genomic_DNA"/>
</dbReference>
<keyword evidence="1" id="KW-0472">Membrane</keyword>
<dbReference type="AlphaFoldDB" id="A0A0F9C5V6"/>
<feature type="transmembrane region" description="Helical" evidence="1">
    <location>
        <begin position="68"/>
        <end position="93"/>
    </location>
</feature>
<evidence type="ECO:0000256" key="1">
    <source>
        <dbReference type="SAM" id="Phobius"/>
    </source>
</evidence>
<comment type="caution">
    <text evidence="2">The sequence shown here is derived from an EMBL/GenBank/DDBJ whole genome shotgun (WGS) entry which is preliminary data.</text>
</comment>
<proteinExistence type="predicted"/>
<feature type="transmembrane region" description="Helical" evidence="1">
    <location>
        <begin position="28"/>
        <end position="47"/>
    </location>
</feature>
<keyword evidence="1" id="KW-1133">Transmembrane helix</keyword>
<organism evidence="2">
    <name type="scientific">marine sediment metagenome</name>
    <dbReference type="NCBI Taxonomy" id="412755"/>
    <lineage>
        <taxon>unclassified sequences</taxon>
        <taxon>metagenomes</taxon>
        <taxon>ecological metagenomes</taxon>
    </lineage>
</organism>
<accession>A0A0F9C5V6</accession>
<gene>
    <name evidence="2" type="ORF">LCGC14_2363130</name>
</gene>
<feature type="transmembrane region" description="Helical" evidence="1">
    <location>
        <begin position="99"/>
        <end position="119"/>
    </location>
</feature>